<keyword evidence="4" id="KW-1185">Reference proteome</keyword>
<dbReference type="Gene3D" id="3.40.50.1820">
    <property type="entry name" value="alpha/beta hydrolase"/>
    <property type="match status" value="1"/>
</dbReference>
<dbReference type="Proteomes" id="UP000585474">
    <property type="component" value="Unassembled WGS sequence"/>
</dbReference>
<feature type="region of interest" description="Disordered" evidence="1">
    <location>
        <begin position="282"/>
        <end position="303"/>
    </location>
</feature>
<feature type="domain" description="Serine aminopeptidase S33" evidence="2">
    <location>
        <begin position="88"/>
        <end position="214"/>
    </location>
</feature>
<evidence type="ECO:0000256" key="1">
    <source>
        <dbReference type="SAM" id="MobiDB-lite"/>
    </source>
</evidence>
<evidence type="ECO:0000313" key="4">
    <source>
        <dbReference type="Proteomes" id="UP000585474"/>
    </source>
</evidence>
<accession>A0A7J0H0S0</accession>
<name>A0A7J0H0S0_9ERIC</name>
<sequence length="303" mass="34252">MMIFTGLLELSLRISDNISLVSGTEVGGIAYTALDHFGKSAKNKRTSEKNKSIPFPCFLTVIQQHSVTIQNNHGEKLVGIMHETGSTELVIICHGFKSSKDRIPMVNLAIALGKEGISAFRFDFAGNGESEGVFRYGSYRREANDLRDVIQYFYRENRSIAAIIGHSKGGNGVLLYASTYNDVSIIVNISGRFDLKRGIEGRLGNDFLERIKQHGFIDVKNRRGKVDYRNEMVPVEDAYKFNKYISNHKLRIIEGADHEFTSHQDELASTVLDFITVNPHQDRDMPTQFPPRTRGEKFTHSRF</sequence>
<keyword evidence="3" id="KW-0378">Hydrolase</keyword>
<dbReference type="Pfam" id="PF12146">
    <property type="entry name" value="Hydrolase_4"/>
    <property type="match status" value="1"/>
</dbReference>
<dbReference type="OrthoDB" id="9988524at2759"/>
<reference evidence="3 4" key="1">
    <citation type="submission" date="2019-07" db="EMBL/GenBank/DDBJ databases">
        <title>De Novo Assembly of kiwifruit Actinidia rufa.</title>
        <authorList>
            <person name="Sugita-Konishi S."/>
            <person name="Sato K."/>
            <person name="Mori E."/>
            <person name="Abe Y."/>
            <person name="Kisaki G."/>
            <person name="Hamano K."/>
            <person name="Suezawa K."/>
            <person name="Otani M."/>
            <person name="Fukuda T."/>
            <person name="Manabe T."/>
            <person name="Gomi K."/>
            <person name="Tabuchi M."/>
            <person name="Akimitsu K."/>
            <person name="Kataoka I."/>
        </authorList>
    </citation>
    <scope>NUCLEOTIDE SEQUENCE [LARGE SCALE GENOMIC DNA]</scope>
    <source>
        <strain evidence="4">cv. Fuchu</strain>
    </source>
</reference>
<organism evidence="3 4">
    <name type="scientific">Actinidia rufa</name>
    <dbReference type="NCBI Taxonomy" id="165716"/>
    <lineage>
        <taxon>Eukaryota</taxon>
        <taxon>Viridiplantae</taxon>
        <taxon>Streptophyta</taxon>
        <taxon>Embryophyta</taxon>
        <taxon>Tracheophyta</taxon>
        <taxon>Spermatophyta</taxon>
        <taxon>Magnoliopsida</taxon>
        <taxon>eudicotyledons</taxon>
        <taxon>Gunneridae</taxon>
        <taxon>Pentapetalae</taxon>
        <taxon>asterids</taxon>
        <taxon>Ericales</taxon>
        <taxon>Actinidiaceae</taxon>
        <taxon>Actinidia</taxon>
    </lineage>
</organism>
<evidence type="ECO:0000313" key="3">
    <source>
        <dbReference type="EMBL" id="GFZ16666.1"/>
    </source>
</evidence>
<dbReference type="GO" id="GO:0016787">
    <property type="term" value="F:hydrolase activity"/>
    <property type="evidence" value="ECO:0007669"/>
    <property type="project" value="UniProtKB-KW"/>
</dbReference>
<comment type="caution">
    <text evidence="3">The sequence shown here is derived from an EMBL/GenBank/DDBJ whole genome shotgun (WGS) entry which is preliminary data.</text>
</comment>
<proteinExistence type="predicted"/>
<dbReference type="SUPFAM" id="SSF53474">
    <property type="entry name" value="alpha/beta-Hydrolases"/>
    <property type="match status" value="1"/>
</dbReference>
<dbReference type="PANTHER" id="PTHR42886">
    <property type="entry name" value="RE40534P-RELATED"/>
    <property type="match status" value="1"/>
</dbReference>
<feature type="compositionally biased region" description="Basic and acidic residues" evidence="1">
    <location>
        <begin position="293"/>
        <end position="303"/>
    </location>
</feature>
<dbReference type="InterPro" id="IPR029058">
    <property type="entry name" value="AB_hydrolase_fold"/>
</dbReference>
<dbReference type="InterPro" id="IPR022742">
    <property type="entry name" value="Hydrolase_4"/>
</dbReference>
<protein>
    <submittedName>
        <fullName evidence="3">Alpha/beta-Hydrolases superfamily protein</fullName>
    </submittedName>
</protein>
<gene>
    <name evidence="3" type="ORF">Acr_25g0010750</name>
</gene>
<dbReference type="PANTHER" id="PTHR42886:SF38">
    <property type="entry name" value="ALPHA_BETA-HYDROLASES SUPERFAMILY PROTEIN"/>
    <property type="match status" value="1"/>
</dbReference>
<dbReference type="AlphaFoldDB" id="A0A7J0H0S0"/>
<evidence type="ECO:0000259" key="2">
    <source>
        <dbReference type="Pfam" id="PF12146"/>
    </source>
</evidence>
<dbReference type="EMBL" id="BJWL01000025">
    <property type="protein sequence ID" value="GFZ16666.1"/>
    <property type="molecule type" value="Genomic_DNA"/>
</dbReference>